<keyword evidence="3" id="KW-1185">Reference proteome</keyword>
<dbReference type="GO" id="GO:0016747">
    <property type="term" value="F:acyltransferase activity, transferring groups other than amino-acyl groups"/>
    <property type="evidence" value="ECO:0007669"/>
    <property type="project" value="InterPro"/>
</dbReference>
<dbReference type="GO" id="GO:0005840">
    <property type="term" value="C:ribosome"/>
    <property type="evidence" value="ECO:0007669"/>
    <property type="project" value="UniProtKB-KW"/>
</dbReference>
<reference evidence="2 3" key="1">
    <citation type="submission" date="2020-08" db="EMBL/GenBank/DDBJ databases">
        <title>Genomic Encyclopedia of Type Strains, Phase IV (KMG-IV): sequencing the most valuable type-strain genomes for metagenomic binning, comparative biology and taxonomic classification.</title>
        <authorList>
            <person name="Goeker M."/>
        </authorList>
    </citation>
    <scope>NUCLEOTIDE SEQUENCE [LARGE SCALE GENOMIC DNA]</scope>
    <source>
        <strain evidence="2 3">DSM 21458</strain>
    </source>
</reference>
<name>A0A841HX05_9DEIO</name>
<dbReference type="SUPFAM" id="SSF55729">
    <property type="entry name" value="Acyl-CoA N-acyltransferases (Nat)"/>
    <property type="match status" value="1"/>
</dbReference>
<dbReference type="Pfam" id="PF13508">
    <property type="entry name" value="Acetyltransf_7"/>
    <property type="match status" value="1"/>
</dbReference>
<dbReference type="CDD" id="cd04301">
    <property type="entry name" value="NAT_SF"/>
    <property type="match status" value="1"/>
</dbReference>
<evidence type="ECO:0000313" key="2">
    <source>
        <dbReference type="EMBL" id="MBB6097174.1"/>
    </source>
</evidence>
<keyword evidence="2" id="KW-0689">Ribosomal protein</keyword>
<dbReference type="Gene3D" id="3.40.630.30">
    <property type="match status" value="1"/>
</dbReference>
<dbReference type="InterPro" id="IPR000182">
    <property type="entry name" value="GNAT_dom"/>
</dbReference>
<protein>
    <submittedName>
        <fullName evidence="2">Ribosomal protein S18 acetylase RimI-like enzyme</fullName>
    </submittedName>
</protein>
<dbReference type="Proteomes" id="UP000569951">
    <property type="component" value="Unassembled WGS sequence"/>
</dbReference>
<keyword evidence="2" id="KW-0687">Ribonucleoprotein</keyword>
<dbReference type="PROSITE" id="PS51186">
    <property type="entry name" value="GNAT"/>
    <property type="match status" value="1"/>
</dbReference>
<dbReference type="RefSeq" id="WP_183984346.1">
    <property type="nucleotide sequence ID" value="NZ_JACHHG010000002.1"/>
</dbReference>
<dbReference type="EMBL" id="JACHHG010000002">
    <property type="protein sequence ID" value="MBB6097174.1"/>
    <property type="molecule type" value="Genomic_DNA"/>
</dbReference>
<gene>
    <name evidence="2" type="ORF">HNR42_000588</name>
</gene>
<evidence type="ECO:0000259" key="1">
    <source>
        <dbReference type="PROSITE" id="PS51186"/>
    </source>
</evidence>
<feature type="domain" description="N-acetyltransferase" evidence="1">
    <location>
        <begin position="1"/>
        <end position="137"/>
    </location>
</feature>
<dbReference type="AlphaFoldDB" id="A0A841HX05"/>
<evidence type="ECO:0000313" key="3">
    <source>
        <dbReference type="Proteomes" id="UP000569951"/>
    </source>
</evidence>
<dbReference type="InterPro" id="IPR016181">
    <property type="entry name" value="Acyl_CoA_acyltransferase"/>
</dbReference>
<organism evidence="2 3">
    <name type="scientific">Deinobacterium chartae</name>
    <dbReference type="NCBI Taxonomy" id="521158"/>
    <lineage>
        <taxon>Bacteria</taxon>
        <taxon>Thermotogati</taxon>
        <taxon>Deinococcota</taxon>
        <taxon>Deinococci</taxon>
        <taxon>Deinococcales</taxon>
        <taxon>Deinococcaceae</taxon>
        <taxon>Deinobacterium</taxon>
    </lineage>
</organism>
<sequence length="138" mass="14935">MQQITPDPSLSPALTALLAHALQDASALGLEAALARYRTSDHLLLVHPTLEVPQGIIGLRRLGPERAAVVHLAVDPALRRRGIGRELIAGAVLRFGLTVLEAQSDAQTAGFYRALGFEVTPLDPTDPDAQRFRCLWQL</sequence>
<proteinExistence type="predicted"/>
<accession>A0A841HX05</accession>
<comment type="caution">
    <text evidence="2">The sequence shown here is derived from an EMBL/GenBank/DDBJ whole genome shotgun (WGS) entry which is preliminary data.</text>
</comment>